<protein>
    <submittedName>
        <fullName evidence="1">Uncharacterized protein</fullName>
    </submittedName>
</protein>
<keyword evidence="2" id="KW-1185">Reference proteome</keyword>
<dbReference type="AlphaFoldDB" id="A0A8J6EVF3"/>
<evidence type="ECO:0000313" key="1">
    <source>
        <dbReference type="EMBL" id="KAG9475696.1"/>
    </source>
</evidence>
<dbReference type="EMBL" id="WNTK01000012">
    <property type="protein sequence ID" value="KAG9475696.1"/>
    <property type="molecule type" value="Genomic_DNA"/>
</dbReference>
<gene>
    <name evidence="1" type="ORF">GDO78_003874</name>
</gene>
<dbReference type="Proteomes" id="UP000770717">
    <property type="component" value="Unassembled WGS sequence"/>
</dbReference>
<reference evidence="1" key="1">
    <citation type="thesis" date="2020" institute="ProQuest LLC" country="789 East Eisenhower Parkway, Ann Arbor, MI, USA">
        <title>Comparative Genomics and Chromosome Evolution.</title>
        <authorList>
            <person name="Mudd A.B."/>
        </authorList>
    </citation>
    <scope>NUCLEOTIDE SEQUENCE</scope>
    <source>
        <strain evidence="1">HN-11 Male</strain>
        <tissue evidence="1">Kidney and liver</tissue>
    </source>
</reference>
<organism evidence="1 2">
    <name type="scientific">Eleutherodactylus coqui</name>
    <name type="common">Puerto Rican coqui</name>
    <dbReference type="NCBI Taxonomy" id="57060"/>
    <lineage>
        <taxon>Eukaryota</taxon>
        <taxon>Metazoa</taxon>
        <taxon>Chordata</taxon>
        <taxon>Craniata</taxon>
        <taxon>Vertebrata</taxon>
        <taxon>Euteleostomi</taxon>
        <taxon>Amphibia</taxon>
        <taxon>Batrachia</taxon>
        <taxon>Anura</taxon>
        <taxon>Neobatrachia</taxon>
        <taxon>Hyloidea</taxon>
        <taxon>Eleutherodactylidae</taxon>
        <taxon>Eleutherodactylinae</taxon>
        <taxon>Eleutherodactylus</taxon>
        <taxon>Eleutherodactylus</taxon>
    </lineage>
</organism>
<proteinExistence type="predicted"/>
<comment type="caution">
    <text evidence="1">The sequence shown here is derived from an EMBL/GenBank/DDBJ whole genome shotgun (WGS) entry which is preliminary data.</text>
</comment>
<name>A0A8J6EVF3_ELECQ</name>
<accession>A0A8J6EVF3</accession>
<sequence length="106" mass="11600">MQSLIPSQCASSVAESYMITLLLQDAKWKNPKATSETILKADVLINDCGLSRGRCTSPLLYNSVTGGARRIGIRAGGNFLPAALLRWFYSLNRRCYRSGFVGGEIL</sequence>
<evidence type="ECO:0000313" key="2">
    <source>
        <dbReference type="Proteomes" id="UP000770717"/>
    </source>
</evidence>